<sequence>MAAGDNKTSSVHAHNRLRGKNSIDGLLPSFSMDQRAIWITFSGLLVMLLLAHGLPGVSTEDVPVTQTYHTCREDNVTFTWKTNITAFYFIDLIFVPHDQVTSNSTNARSIIMSITPSPERIWIDNRYVGRLSHSVRHGVYSFKLVSVSPKDRGYYHLLVAALESFEGKSDLIVYAEDNLWPTEDPEAAARQTQHPTEESGNHRYPFIKHEESPVIGMKMSVASYDKIQKYCYFGNTSRCEIVFMPEELEELQGTIRFSVEPQFQNNSIICAAVKMPYDYKITLVGGICVSVFIAIAACVIPPIIIYVKTKRDKYLPLSGGYEFLKGCIERIEATPEVSDVYRKNANTKMIHPHIRGYFQDPKGQEGFFQDEGLTKIYFAAFIKHYITNVREPLISLDYVNKVKSGDLERDKNFNITSVRNEFAIKKGDKKNAKYRKRILRLLFQHFHWFRERKIAADGSDSEENSPSKILTTSGLAGLLAMNFDRTNSQMDMQEFDRVARFTRFLKNLIIHSDEIFGSRADANGTAMTDGTLDMTGEPLLESVA</sequence>
<accession>A0AAD9N249</accession>
<feature type="region of interest" description="Disordered" evidence="1">
    <location>
        <begin position="184"/>
        <end position="203"/>
    </location>
</feature>
<dbReference type="GO" id="GO:0007165">
    <property type="term" value="P:signal transduction"/>
    <property type="evidence" value="ECO:0007669"/>
    <property type="project" value="InterPro"/>
</dbReference>
<feature type="transmembrane region" description="Helical" evidence="2">
    <location>
        <begin position="283"/>
        <end position="307"/>
    </location>
</feature>
<keyword evidence="2" id="KW-0472">Membrane</keyword>
<comment type="caution">
    <text evidence="4">The sequence shown here is derived from an EMBL/GenBank/DDBJ whole genome shotgun (WGS) entry which is preliminary data.</text>
</comment>
<dbReference type="SUPFAM" id="SSF48350">
    <property type="entry name" value="GTPase activation domain, GAP"/>
    <property type="match status" value="1"/>
</dbReference>
<dbReference type="InterPro" id="IPR000198">
    <property type="entry name" value="RhoGAP_dom"/>
</dbReference>
<keyword evidence="5" id="KW-1185">Reference proteome</keyword>
<evidence type="ECO:0000256" key="2">
    <source>
        <dbReference type="SAM" id="Phobius"/>
    </source>
</evidence>
<proteinExistence type="predicted"/>
<dbReference type="AlphaFoldDB" id="A0AAD9N249"/>
<dbReference type="EMBL" id="JAODUP010000281">
    <property type="protein sequence ID" value="KAK2153925.1"/>
    <property type="molecule type" value="Genomic_DNA"/>
</dbReference>
<gene>
    <name evidence="4" type="ORF">LSH36_281g05031</name>
</gene>
<evidence type="ECO:0000259" key="3">
    <source>
        <dbReference type="PROSITE" id="PS50238"/>
    </source>
</evidence>
<evidence type="ECO:0000256" key="1">
    <source>
        <dbReference type="SAM" id="MobiDB-lite"/>
    </source>
</evidence>
<dbReference type="InterPro" id="IPR008936">
    <property type="entry name" value="Rho_GTPase_activation_prot"/>
</dbReference>
<feature type="transmembrane region" description="Helical" evidence="2">
    <location>
        <begin position="36"/>
        <end position="54"/>
    </location>
</feature>
<dbReference type="Gene3D" id="1.10.555.10">
    <property type="entry name" value="Rho GTPase activation protein"/>
    <property type="match status" value="1"/>
</dbReference>
<keyword evidence="2" id="KW-1133">Transmembrane helix</keyword>
<dbReference type="Proteomes" id="UP001208570">
    <property type="component" value="Unassembled WGS sequence"/>
</dbReference>
<evidence type="ECO:0000313" key="4">
    <source>
        <dbReference type="EMBL" id="KAK2153925.1"/>
    </source>
</evidence>
<dbReference type="PROSITE" id="PS50238">
    <property type="entry name" value="RHOGAP"/>
    <property type="match status" value="1"/>
</dbReference>
<keyword evidence="2" id="KW-0812">Transmembrane</keyword>
<name>A0AAD9N249_9ANNE</name>
<reference evidence="4" key="1">
    <citation type="journal article" date="2023" name="Mol. Biol. Evol.">
        <title>Third-Generation Sequencing Reveals the Adaptive Role of the Epigenome in Three Deep-Sea Polychaetes.</title>
        <authorList>
            <person name="Perez M."/>
            <person name="Aroh O."/>
            <person name="Sun Y."/>
            <person name="Lan Y."/>
            <person name="Juniper S.K."/>
            <person name="Young C.R."/>
            <person name="Angers B."/>
            <person name="Qian P.Y."/>
        </authorList>
    </citation>
    <scope>NUCLEOTIDE SEQUENCE</scope>
    <source>
        <strain evidence="4">P08H-3</strain>
    </source>
</reference>
<feature type="domain" description="Rho-GAP" evidence="3">
    <location>
        <begin position="305"/>
        <end position="516"/>
    </location>
</feature>
<organism evidence="4 5">
    <name type="scientific">Paralvinella palmiformis</name>
    <dbReference type="NCBI Taxonomy" id="53620"/>
    <lineage>
        <taxon>Eukaryota</taxon>
        <taxon>Metazoa</taxon>
        <taxon>Spiralia</taxon>
        <taxon>Lophotrochozoa</taxon>
        <taxon>Annelida</taxon>
        <taxon>Polychaeta</taxon>
        <taxon>Sedentaria</taxon>
        <taxon>Canalipalpata</taxon>
        <taxon>Terebellida</taxon>
        <taxon>Terebelliformia</taxon>
        <taxon>Alvinellidae</taxon>
        <taxon>Paralvinella</taxon>
    </lineage>
</organism>
<protein>
    <recommendedName>
        <fullName evidence="3">Rho-GAP domain-containing protein</fullName>
    </recommendedName>
</protein>
<evidence type="ECO:0000313" key="5">
    <source>
        <dbReference type="Proteomes" id="UP001208570"/>
    </source>
</evidence>